<dbReference type="Pfam" id="PF03632">
    <property type="entry name" value="Glyco_hydro_65m"/>
    <property type="match status" value="1"/>
</dbReference>
<evidence type="ECO:0000259" key="2">
    <source>
        <dbReference type="Pfam" id="PF03633"/>
    </source>
</evidence>
<keyword evidence="4" id="KW-0378">Hydrolase</keyword>
<dbReference type="InterPro" id="IPR012341">
    <property type="entry name" value="6hp_glycosidase-like_sf"/>
</dbReference>
<proteinExistence type="predicted"/>
<dbReference type="InterPro" id="IPR011013">
    <property type="entry name" value="Gal_mutarotase_sf_dom"/>
</dbReference>
<dbReference type="SUPFAM" id="SSF48208">
    <property type="entry name" value="Six-hairpin glycosidases"/>
    <property type="match status" value="1"/>
</dbReference>
<keyword evidence="5" id="KW-1185">Reference proteome</keyword>
<protein>
    <submittedName>
        <fullName evidence="4">Glycoside hydrolase family 65 protein</fullName>
    </submittedName>
</protein>
<dbReference type="OrthoDB" id="9758855at2"/>
<dbReference type="InterPro" id="IPR005195">
    <property type="entry name" value="Glyco_hydro_65_M"/>
</dbReference>
<evidence type="ECO:0000259" key="1">
    <source>
        <dbReference type="Pfam" id="PF03632"/>
    </source>
</evidence>
<dbReference type="Gene3D" id="2.70.98.40">
    <property type="entry name" value="Glycoside hydrolase, family 65, N-terminal domain"/>
    <property type="match status" value="1"/>
</dbReference>
<dbReference type="InterPro" id="IPR037018">
    <property type="entry name" value="GH65_N"/>
</dbReference>
<gene>
    <name evidence="4" type="ORF">FCN74_11670</name>
</gene>
<organism evidence="4 5">
    <name type="scientific">Mesohalobacter halotolerans</name>
    <dbReference type="NCBI Taxonomy" id="1883405"/>
    <lineage>
        <taxon>Bacteria</taxon>
        <taxon>Pseudomonadati</taxon>
        <taxon>Bacteroidota</taxon>
        <taxon>Flavobacteriia</taxon>
        <taxon>Flavobacteriales</taxon>
        <taxon>Flavobacteriaceae</taxon>
        <taxon>Mesohalobacter</taxon>
    </lineage>
</organism>
<dbReference type="Gene3D" id="2.60.420.10">
    <property type="entry name" value="Maltose phosphorylase, domain 3"/>
    <property type="match status" value="1"/>
</dbReference>
<dbReference type="AlphaFoldDB" id="A0A4U5TNC0"/>
<dbReference type="Proteomes" id="UP000306552">
    <property type="component" value="Unassembled WGS sequence"/>
</dbReference>
<comment type="caution">
    <text evidence="4">The sequence shown here is derived from an EMBL/GenBank/DDBJ whole genome shotgun (WGS) entry which is preliminary data.</text>
</comment>
<dbReference type="PANTHER" id="PTHR11051">
    <property type="entry name" value="GLYCOSYL HYDROLASE-RELATED"/>
    <property type="match status" value="1"/>
</dbReference>
<dbReference type="InterPro" id="IPR005196">
    <property type="entry name" value="Glyco_hydro_65_N"/>
</dbReference>
<dbReference type="GO" id="GO:0016757">
    <property type="term" value="F:glycosyltransferase activity"/>
    <property type="evidence" value="ECO:0007669"/>
    <property type="project" value="UniProtKB-ARBA"/>
</dbReference>
<dbReference type="Gene3D" id="1.50.10.10">
    <property type="match status" value="1"/>
</dbReference>
<dbReference type="GO" id="GO:0005975">
    <property type="term" value="P:carbohydrate metabolic process"/>
    <property type="evidence" value="ECO:0007669"/>
    <property type="project" value="InterPro"/>
</dbReference>
<dbReference type="PANTHER" id="PTHR11051:SF8">
    <property type="entry name" value="PROTEIN-GLUCOSYLGALACTOSYLHYDROXYLYSINE GLUCOSIDASE"/>
    <property type="match status" value="1"/>
</dbReference>
<sequence>MNIKHFVFILNTIDKSNFEKLIKSISKENFKVYFFLSEMDLIFFEEYKTNDKIKALRYNNQSDTSHTLFEQNNISPEEAAFISDDPKNIKYFRKLGVAHCLGIGDNPKDFYHNYADDVLDHISKVKLKDIYNWIENHLEYEKWCLVYKHFDKEEEKLRETLTTVGNGFVGHRNAISFIKADNDTHYPGTYVAGLFNKVPTKIADREIFNNDFVNIPNAFLIEFKFDDDSENWHSKNLKLINCEHRLNMKTGEATRKMTLEHQDGRQVHYTCQQFAGMHNMHILGHNIKIVPLNFEGELKLSSSIDGDIINYGVPRYRKLNGHHFDVKQTLADKNYINLKAETTASNVEINLCVYHNNQLAKHSEPVLADNTAKLLFKKTLEKKQGFELERTIYIETSRNQFHGQKKFVSYDTSLKKSKAAWSKIWNNIDIKISGDRYAQELVRMQLYHLICSASPNNTKIDAGITARGLHGEAYRGHIFWDELFILPFYFKNYPEVAKSIMMYRYRRLDAARRHAKKNNKEGALIPWQIADTGEEETQEIHYNPMSKEWDPDLSRKQRHVSISVAFNIINYYKHTQDDDFLSHEGGEMLLEILRYWASKVRYNQSDNRYHIYRVMGPDEFHEKYPENPVTDGGIDDNAYTNIMVSWLFSKAVQFLPKISTDVKEKINFSSKEDTHNWNDIKNKLFVSIKDNIIEQFDGYFDLKEIDWQLYKEKYDDVGRMDRILKSENDSPDHYKVAKQADTLMLFYLLESEELVSLLNQLGYDVENPEQFLINNFDYYIKRTSHGSTLSYVVHAYLLDEIPNRDDDLCKWFHYALNSDFDDIQGGTTEEGIHCGVMAGNINLIYNCFAGIKMGNTIKLNPNKPKHWKNLSLKIKFQNINYRFEITDNKIKIKADSRHNMKVRYKDKVSDFLDSNQIIFSLVLV</sequence>
<evidence type="ECO:0000259" key="3">
    <source>
        <dbReference type="Pfam" id="PF03636"/>
    </source>
</evidence>
<dbReference type="InterPro" id="IPR005194">
    <property type="entry name" value="Glyco_hydro_65_C"/>
</dbReference>
<dbReference type="SUPFAM" id="SSF74650">
    <property type="entry name" value="Galactose mutarotase-like"/>
    <property type="match status" value="1"/>
</dbReference>
<accession>A0A4U5TNC0</accession>
<dbReference type="Pfam" id="PF03633">
    <property type="entry name" value="Glyco_hydro_65C"/>
    <property type="match status" value="1"/>
</dbReference>
<feature type="domain" description="Glycoside hydrolase family 65 N-terminal" evidence="3">
    <location>
        <begin position="147"/>
        <end position="398"/>
    </location>
</feature>
<name>A0A4U5TNC0_9FLAO</name>
<dbReference type="Pfam" id="PF03636">
    <property type="entry name" value="Glyco_hydro_65N"/>
    <property type="match status" value="1"/>
</dbReference>
<dbReference type="InterPro" id="IPR008928">
    <property type="entry name" value="6-hairpin_glycosidase_sf"/>
</dbReference>
<feature type="domain" description="Glycoside hydrolase family 65 central catalytic" evidence="1">
    <location>
        <begin position="443"/>
        <end position="841"/>
    </location>
</feature>
<dbReference type="GO" id="GO:0030246">
    <property type="term" value="F:carbohydrate binding"/>
    <property type="evidence" value="ECO:0007669"/>
    <property type="project" value="InterPro"/>
</dbReference>
<feature type="domain" description="Glycoside hydrolase family 65 C-terminal" evidence="2">
    <location>
        <begin position="854"/>
        <end position="907"/>
    </location>
</feature>
<dbReference type="EMBL" id="SWMU01000006">
    <property type="protein sequence ID" value="TKS55417.1"/>
    <property type="molecule type" value="Genomic_DNA"/>
</dbReference>
<reference evidence="4 5" key="1">
    <citation type="submission" date="2019-04" db="EMBL/GenBank/DDBJ databases">
        <title>Psychroflexus halotolerans sp. nov., isolated from a marine solar saltern.</title>
        <authorList>
            <person name="Feng X."/>
        </authorList>
    </citation>
    <scope>NUCLEOTIDE SEQUENCE [LARGE SCALE GENOMIC DNA]</scope>
    <source>
        <strain evidence="4 5">WDS2C27</strain>
    </source>
</reference>
<dbReference type="GO" id="GO:0004553">
    <property type="term" value="F:hydrolase activity, hydrolyzing O-glycosyl compounds"/>
    <property type="evidence" value="ECO:0007669"/>
    <property type="project" value="TreeGrafter"/>
</dbReference>
<evidence type="ECO:0000313" key="5">
    <source>
        <dbReference type="Proteomes" id="UP000306552"/>
    </source>
</evidence>
<dbReference type="RefSeq" id="WP_138932788.1">
    <property type="nucleotide sequence ID" value="NZ_SWMU01000006.1"/>
</dbReference>
<evidence type="ECO:0000313" key="4">
    <source>
        <dbReference type="EMBL" id="TKS55417.1"/>
    </source>
</evidence>